<organism evidence="1 2">
    <name type="scientific">Psychrobacter nivimaris</name>
    <dbReference type="NCBI Taxonomy" id="281738"/>
    <lineage>
        <taxon>Bacteria</taxon>
        <taxon>Pseudomonadati</taxon>
        <taxon>Pseudomonadota</taxon>
        <taxon>Gammaproteobacteria</taxon>
        <taxon>Moraxellales</taxon>
        <taxon>Moraxellaceae</taxon>
        <taxon>Psychrobacter</taxon>
    </lineage>
</organism>
<gene>
    <name evidence="1" type="ORF">FQV37_545</name>
</gene>
<dbReference type="EMBL" id="VZIZ01000015">
    <property type="protein sequence ID" value="KAF0568789.1"/>
    <property type="molecule type" value="Genomic_DNA"/>
</dbReference>
<keyword evidence="2" id="KW-1185">Reference proteome</keyword>
<proteinExistence type="predicted"/>
<accession>A0A6N7BXX1</accession>
<dbReference type="Proteomes" id="UP000471465">
    <property type="component" value="Unassembled WGS sequence"/>
</dbReference>
<sequence length="41" mass="4637">MFKINLKTVYQKHLILLVPFGVNAILGRVEHSNVVLAVTIF</sequence>
<protein>
    <submittedName>
        <fullName evidence="1">Uncharacterized protein</fullName>
    </submittedName>
</protein>
<comment type="caution">
    <text evidence="1">The sequence shown here is derived from an EMBL/GenBank/DDBJ whole genome shotgun (WGS) entry which is preliminary data.</text>
</comment>
<dbReference type="AlphaFoldDB" id="A0A6N7BXX1"/>
<evidence type="ECO:0000313" key="2">
    <source>
        <dbReference type="Proteomes" id="UP000471465"/>
    </source>
</evidence>
<name>A0A6N7BXX1_9GAMM</name>
<reference evidence="1 2" key="1">
    <citation type="submission" date="2019-09" db="EMBL/GenBank/DDBJ databases">
        <title>Draft genome sequence of Psychrobacter nivimaris LAMA 639, in search for biotechnological relevant genes.</title>
        <authorList>
            <person name="Lima A.O.S."/>
            <person name="Staloch B.E.K."/>
            <person name="Freitas R.C."/>
            <person name="Niero H."/>
            <person name="Silva M.A.C."/>
        </authorList>
    </citation>
    <scope>NUCLEOTIDE SEQUENCE [LARGE SCALE GENOMIC DNA]</scope>
    <source>
        <strain evidence="1 2">LAMA 639</strain>
    </source>
</reference>
<evidence type="ECO:0000313" key="1">
    <source>
        <dbReference type="EMBL" id="KAF0568789.1"/>
    </source>
</evidence>